<evidence type="ECO:0000313" key="2">
    <source>
        <dbReference type="Proteomes" id="UP001523216"/>
    </source>
</evidence>
<accession>A0ABT0YDN1</accession>
<proteinExistence type="predicted"/>
<dbReference type="Proteomes" id="UP001523216">
    <property type="component" value="Unassembled WGS sequence"/>
</dbReference>
<name>A0ABT0YDN1_9ACTN</name>
<dbReference type="EMBL" id="JAMQOL010000068">
    <property type="protein sequence ID" value="MCM4083895.1"/>
    <property type="molecule type" value="Genomic_DNA"/>
</dbReference>
<reference evidence="1 2" key="1">
    <citation type="submission" date="2022-06" db="EMBL/GenBank/DDBJ databases">
        <title>Actinoplanes abujensis sp. nov., isolated from Nigerian arid soil.</title>
        <authorList>
            <person name="Ding P."/>
        </authorList>
    </citation>
    <scope>NUCLEOTIDE SEQUENCE [LARGE SCALE GENOMIC DNA]</scope>
    <source>
        <strain evidence="2">TRM88002</strain>
    </source>
</reference>
<dbReference type="RefSeq" id="WP_251803663.1">
    <property type="nucleotide sequence ID" value="NZ_JAMQOL010000068.1"/>
</dbReference>
<keyword evidence="2" id="KW-1185">Reference proteome</keyword>
<evidence type="ECO:0000313" key="1">
    <source>
        <dbReference type="EMBL" id="MCM4083895.1"/>
    </source>
</evidence>
<gene>
    <name evidence="1" type="ORF">LXN57_40750</name>
</gene>
<organism evidence="1 2">
    <name type="scientific">Paractinoplanes hotanensis</name>
    <dbReference type="NCBI Taxonomy" id="2906497"/>
    <lineage>
        <taxon>Bacteria</taxon>
        <taxon>Bacillati</taxon>
        <taxon>Actinomycetota</taxon>
        <taxon>Actinomycetes</taxon>
        <taxon>Micromonosporales</taxon>
        <taxon>Micromonosporaceae</taxon>
        <taxon>Paractinoplanes</taxon>
    </lineage>
</organism>
<comment type="caution">
    <text evidence="1">The sequence shown here is derived from an EMBL/GenBank/DDBJ whole genome shotgun (WGS) entry which is preliminary data.</text>
</comment>
<protein>
    <submittedName>
        <fullName evidence="1">Uncharacterized protein</fullName>
    </submittedName>
</protein>
<sequence>MNQASSAKVRIRLLWLCGPGAKMVLLLHRVIEYGDDVVSHFWMSDPMRDTAGVSDQVPEIEPGASQSLLGGSTPGHVKVTLQPCGGGLSIRLIGAEEVIGALPPVSDFVHGVSETIGPAPGGQVGAVHASGIYPASPVMNTGPTAQVTPKYATRWLPSDDAAVGVVQAAVIELRRVRAAQIGDGGVQRTTFIAQASTMTIRFDALLASSRVTSAVRALRADPDSAELRSRLIERLSTAPGSSNGDRLVVARRTGFFDFLRELLLADVVGLQVGDFSRQESSFYYRIPRSPSAAALLHVQPDLAGSLADLLCPPPRQQCDSKLFQEHLRVAVEQLEFEPAGKLRLGVWCPMPPPGVHMVVADVDGLGVGDVIQLNEQVTDIAAFRTDVPIPSLRPLTESLPPVTTVSSNQVVETSAFSLDLGDVRRNASESRTRDNPLTGW</sequence>